<proteinExistence type="predicted"/>
<gene>
    <name evidence="4" type="ORF">MAR_009231</name>
</gene>
<keyword evidence="1" id="KW-0862">Zinc</keyword>
<name>A0ABY7DY73_MYAAR</name>
<accession>A0ABY7DY73</accession>
<feature type="domain" description="CCHC-type" evidence="3">
    <location>
        <begin position="169"/>
        <end position="183"/>
    </location>
</feature>
<evidence type="ECO:0000256" key="2">
    <source>
        <dbReference type="SAM" id="MobiDB-lite"/>
    </source>
</evidence>
<dbReference type="InterPro" id="IPR036875">
    <property type="entry name" value="Znf_CCHC_sf"/>
</dbReference>
<feature type="compositionally biased region" description="Basic and acidic residues" evidence="2">
    <location>
        <begin position="245"/>
        <end position="254"/>
    </location>
</feature>
<dbReference type="PROSITE" id="PS50158">
    <property type="entry name" value="ZF_CCHC"/>
    <property type="match status" value="1"/>
</dbReference>
<protein>
    <recommendedName>
        <fullName evidence="3">CCHC-type domain-containing protein</fullName>
    </recommendedName>
</protein>
<feature type="region of interest" description="Disordered" evidence="2">
    <location>
        <begin position="222"/>
        <end position="254"/>
    </location>
</feature>
<dbReference type="EMBL" id="CP111015">
    <property type="protein sequence ID" value="WAR02673.1"/>
    <property type="molecule type" value="Genomic_DNA"/>
</dbReference>
<keyword evidence="1" id="KW-0863">Zinc-finger</keyword>
<evidence type="ECO:0000259" key="3">
    <source>
        <dbReference type="PROSITE" id="PS50158"/>
    </source>
</evidence>
<keyword evidence="5" id="KW-1185">Reference proteome</keyword>
<dbReference type="Proteomes" id="UP001164746">
    <property type="component" value="Chromosome 4"/>
</dbReference>
<organism evidence="4 5">
    <name type="scientific">Mya arenaria</name>
    <name type="common">Soft-shell clam</name>
    <dbReference type="NCBI Taxonomy" id="6604"/>
    <lineage>
        <taxon>Eukaryota</taxon>
        <taxon>Metazoa</taxon>
        <taxon>Spiralia</taxon>
        <taxon>Lophotrochozoa</taxon>
        <taxon>Mollusca</taxon>
        <taxon>Bivalvia</taxon>
        <taxon>Autobranchia</taxon>
        <taxon>Heteroconchia</taxon>
        <taxon>Euheterodonta</taxon>
        <taxon>Imparidentia</taxon>
        <taxon>Neoheterodontei</taxon>
        <taxon>Myida</taxon>
        <taxon>Myoidea</taxon>
        <taxon>Myidae</taxon>
        <taxon>Mya</taxon>
    </lineage>
</organism>
<evidence type="ECO:0000313" key="5">
    <source>
        <dbReference type="Proteomes" id="UP001164746"/>
    </source>
</evidence>
<reference evidence="4" key="1">
    <citation type="submission" date="2022-11" db="EMBL/GenBank/DDBJ databases">
        <title>Centuries of genome instability and evolution in soft-shell clam transmissible cancer (bioRxiv).</title>
        <authorList>
            <person name="Hart S.F.M."/>
            <person name="Yonemitsu M.A."/>
            <person name="Giersch R.M."/>
            <person name="Beal B.F."/>
            <person name="Arriagada G."/>
            <person name="Davis B.W."/>
            <person name="Ostrander E.A."/>
            <person name="Goff S.P."/>
            <person name="Metzger M.J."/>
        </authorList>
    </citation>
    <scope>NUCLEOTIDE SEQUENCE</scope>
    <source>
        <strain evidence="4">MELC-2E11</strain>
        <tissue evidence="4">Siphon/mantle</tissue>
    </source>
</reference>
<dbReference type="InterPro" id="IPR001878">
    <property type="entry name" value="Znf_CCHC"/>
</dbReference>
<sequence>MSGVIWAPLVGSGAVDREVLKRTARVTAGRYTSMLDIVQLLVKTGIAPEKVAAISRVEGLGQGNQGVFELRGGDFDFKLRNKQFKCLNLGKQFVNLRVHWLPNYIKDGVVETVFSRFEKKTFFGFNVETGVRLVRLSLSVDELKCLPHIVKFGCGQQCLVSAPGRPPLCLRCKGLGHMRRDCPGTDTNSGEFQASTPRMADGDVWNVEDEVETPVVRQQLAEVPPSPTVQATTTEVEEVTAPGQEQDHDVSDDGSERALMIVEEEEVKGVKRGADDTDDEEGGSFQFPPNKYMSRTTSDRVVGSVETDNRFGILGNEDGMQELIDTLTPQS</sequence>
<evidence type="ECO:0000256" key="1">
    <source>
        <dbReference type="PROSITE-ProRule" id="PRU00047"/>
    </source>
</evidence>
<dbReference type="SMART" id="SM00343">
    <property type="entry name" value="ZnF_C2HC"/>
    <property type="match status" value="1"/>
</dbReference>
<feature type="region of interest" description="Disordered" evidence="2">
    <location>
        <begin position="268"/>
        <end position="301"/>
    </location>
</feature>
<dbReference type="SUPFAM" id="SSF57756">
    <property type="entry name" value="Retrovirus zinc finger-like domains"/>
    <property type="match status" value="1"/>
</dbReference>
<keyword evidence="1" id="KW-0479">Metal-binding</keyword>
<evidence type="ECO:0000313" key="4">
    <source>
        <dbReference type="EMBL" id="WAR02673.1"/>
    </source>
</evidence>